<dbReference type="EnsemblPlants" id="AUR62002796-RA">
    <property type="protein sequence ID" value="AUR62002796-RA:cds"/>
    <property type="gene ID" value="AUR62002796"/>
</dbReference>
<dbReference type="Gramene" id="AUR62002796-RA">
    <property type="protein sequence ID" value="AUR62002796-RA:cds"/>
    <property type="gene ID" value="AUR62002796"/>
</dbReference>
<reference evidence="2" key="2">
    <citation type="submission" date="2021-03" db="UniProtKB">
        <authorList>
            <consortium name="EnsemblPlants"/>
        </authorList>
    </citation>
    <scope>IDENTIFICATION</scope>
</reference>
<dbReference type="Proteomes" id="UP000596660">
    <property type="component" value="Unplaced"/>
</dbReference>
<dbReference type="RefSeq" id="XP_021759625.1">
    <property type="nucleotide sequence ID" value="XM_021903933.1"/>
</dbReference>
<accession>A0A803KUT8</accession>
<dbReference type="PANTHER" id="PTHR48475:SF2">
    <property type="entry name" value="RIBONUCLEASE H"/>
    <property type="match status" value="1"/>
</dbReference>
<evidence type="ECO:0000313" key="2">
    <source>
        <dbReference type="EnsemblPlants" id="AUR62002796-RA:cds"/>
    </source>
</evidence>
<keyword evidence="3" id="KW-1185">Reference proteome</keyword>
<dbReference type="AlphaFoldDB" id="A0A803KUT8"/>
<dbReference type="InterPro" id="IPR036397">
    <property type="entry name" value="RNaseH_sf"/>
</dbReference>
<keyword evidence="1" id="KW-0175">Coiled coil</keyword>
<dbReference type="GO" id="GO:0003676">
    <property type="term" value="F:nucleic acid binding"/>
    <property type="evidence" value="ECO:0007669"/>
    <property type="project" value="InterPro"/>
</dbReference>
<feature type="coiled-coil region" evidence="1">
    <location>
        <begin position="95"/>
        <end position="122"/>
    </location>
</feature>
<protein>
    <submittedName>
        <fullName evidence="2">Uncharacterized protein</fullName>
    </submittedName>
</protein>
<sequence>MEHLPYHIHIKVPIREWTSRVKQQGPHQQYEETLEGNKGKWVDGLPNILWADRKTPKGATGHTPFSLVYECEVVISTEVEVLTTIYRLMTKDKNQAELEHNLDTVEEIREDAKMRMAAYQQEVARSFNKNLRAKVFKIEDWVLRKVYENRREVNVGKLVPN</sequence>
<reference evidence="2" key="1">
    <citation type="journal article" date="2017" name="Nature">
        <title>The genome of Chenopodium quinoa.</title>
        <authorList>
            <person name="Jarvis D.E."/>
            <person name="Ho Y.S."/>
            <person name="Lightfoot D.J."/>
            <person name="Schmoeckel S.M."/>
            <person name="Li B."/>
            <person name="Borm T.J.A."/>
            <person name="Ohyanagi H."/>
            <person name="Mineta K."/>
            <person name="Michell C.T."/>
            <person name="Saber N."/>
            <person name="Kharbatia N.M."/>
            <person name="Rupper R.R."/>
            <person name="Sharp A.R."/>
            <person name="Dally N."/>
            <person name="Boughton B.A."/>
            <person name="Woo Y.H."/>
            <person name="Gao G."/>
            <person name="Schijlen E.G.W.M."/>
            <person name="Guo X."/>
            <person name="Momin A.A."/>
            <person name="Negrao S."/>
            <person name="Al-Babili S."/>
            <person name="Gehring C."/>
            <person name="Roessner U."/>
            <person name="Jung C."/>
            <person name="Murphy K."/>
            <person name="Arold S.T."/>
            <person name="Gojobori T."/>
            <person name="van der Linden C.G."/>
            <person name="van Loo E.N."/>
            <person name="Jellen E.N."/>
            <person name="Maughan P.J."/>
            <person name="Tester M."/>
        </authorList>
    </citation>
    <scope>NUCLEOTIDE SEQUENCE [LARGE SCALE GENOMIC DNA]</scope>
    <source>
        <strain evidence="2">cv. PI 614886</strain>
    </source>
</reference>
<organism evidence="2 3">
    <name type="scientific">Chenopodium quinoa</name>
    <name type="common">Quinoa</name>
    <dbReference type="NCBI Taxonomy" id="63459"/>
    <lineage>
        <taxon>Eukaryota</taxon>
        <taxon>Viridiplantae</taxon>
        <taxon>Streptophyta</taxon>
        <taxon>Embryophyta</taxon>
        <taxon>Tracheophyta</taxon>
        <taxon>Spermatophyta</taxon>
        <taxon>Magnoliopsida</taxon>
        <taxon>eudicotyledons</taxon>
        <taxon>Gunneridae</taxon>
        <taxon>Pentapetalae</taxon>
        <taxon>Caryophyllales</taxon>
        <taxon>Chenopodiaceae</taxon>
        <taxon>Chenopodioideae</taxon>
        <taxon>Atripliceae</taxon>
        <taxon>Chenopodium</taxon>
    </lineage>
</organism>
<dbReference type="PANTHER" id="PTHR48475">
    <property type="entry name" value="RIBONUCLEASE H"/>
    <property type="match status" value="1"/>
</dbReference>
<gene>
    <name evidence="2" type="primary">LOC110724486</name>
</gene>
<evidence type="ECO:0000256" key="1">
    <source>
        <dbReference type="SAM" id="Coils"/>
    </source>
</evidence>
<dbReference type="KEGG" id="cqi:110724486"/>
<dbReference type="OMA" id="WAYRTII"/>
<dbReference type="OrthoDB" id="1739513at2759"/>
<dbReference type="GeneID" id="110724486"/>
<proteinExistence type="predicted"/>
<dbReference type="Gene3D" id="3.30.420.10">
    <property type="entry name" value="Ribonuclease H-like superfamily/Ribonuclease H"/>
    <property type="match status" value="1"/>
</dbReference>
<evidence type="ECO:0000313" key="3">
    <source>
        <dbReference type="Proteomes" id="UP000596660"/>
    </source>
</evidence>
<name>A0A803KUT8_CHEQI</name>